<keyword evidence="3" id="KW-0812">Transmembrane</keyword>
<dbReference type="PANTHER" id="PTHR44227">
    <property type="match status" value="1"/>
</dbReference>
<feature type="transmembrane region" description="Helical" evidence="3">
    <location>
        <begin position="323"/>
        <end position="344"/>
    </location>
</feature>
<feature type="transmembrane region" description="Helical" evidence="3">
    <location>
        <begin position="160"/>
        <end position="176"/>
    </location>
</feature>
<reference evidence="4 5" key="1">
    <citation type="submission" date="2019-03" db="EMBL/GenBank/DDBJ databases">
        <title>Above-ground endophytic microbial communities from plants in different locations in the United States.</title>
        <authorList>
            <person name="Frank C."/>
        </authorList>
    </citation>
    <scope>NUCLEOTIDE SEQUENCE [LARGE SCALE GENOMIC DNA]</scope>
    <source>
        <strain evidence="4 5">LP_13_YM</strain>
    </source>
</reference>
<evidence type="ECO:0008006" key="6">
    <source>
        <dbReference type="Google" id="ProtNLM"/>
    </source>
</evidence>
<protein>
    <recommendedName>
        <fullName evidence="6">Tetratricopeptide repeat protein</fullName>
    </recommendedName>
</protein>
<keyword evidence="1" id="KW-0677">Repeat</keyword>
<keyword evidence="3" id="KW-0472">Membrane</keyword>
<keyword evidence="2" id="KW-0802">TPR repeat</keyword>
<feature type="transmembrane region" description="Helical" evidence="3">
    <location>
        <begin position="351"/>
        <end position="372"/>
    </location>
</feature>
<organism evidence="4 5">
    <name type="scientific">Luteibacter rhizovicinus</name>
    <dbReference type="NCBI Taxonomy" id="242606"/>
    <lineage>
        <taxon>Bacteria</taxon>
        <taxon>Pseudomonadati</taxon>
        <taxon>Pseudomonadota</taxon>
        <taxon>Gammaproteobacteria</taxon>
        <taxon>Lysobacterales</taxon>
        <taxon>Rhodanobacteraceae</taxon>
        <taxon>Luteibacter</taxon>
    </lineage>
</organism>
<evidence type="ECO:0000256" key="2">
    <source>
        <dbReference type="ARBA" id="ARBA00022803"/>
    </source>
</evidence>
<dbReference type="InterPro" id="IPR052346">
    <property type="entry name" value="O-mannosyl-transferase_TMTC"/>
</dbReference>
<keyword evidence="5" id="KW-1185">Reference proteome</keyword>
<feature type="transmembrane region" description="Helical" evidence="3">
    <location>
        <begin position="98"/>
        <end position="120"/>
    </location>
</feature>
<feature type="transmembrane region" description="Helical" evidence="3">
    <location>
        <begin position="378"/>
        <end position="396"/>
    </location>
</feature>
<evidence type="ECO:0000256" key="3">
    <source>
        <dbReference type="SAM" id="Phobius"/>
    </source>
</evidence>
<accession>A0A4R3YRA1</accession>
<dbReference type="EMBL" id="SMCS01000003">
    <property type="protein sequence ID" value="TCV94951.1"/>
    <property type="molecule type" value="Genomic_DNA"/>
</dbReference>
<keyword evidence="3" id="KW-1133">Transmembrane helix</keyword>
<feature type="transmembrane region" description="Helical" evidence="3">
    <location>
        <begin position="12"/>
        <end position="36"/>
    </location>
</feature>
<dbReference type="PANTHER" id="PTHR44227:SF3">
    <property type="entry name" value="PROTEIN O-MANNOSYL-TRANSFERASE TMTC4"/>
    <property type="match status" value="1"/>
</dbReference>
<evidence type="ECO:0000313" key="4">
    <source>
        <dbReference type="EMBL" id="TCV94951.1"/>
    </source>
</evidence>
<feature type="transmembrane region" description="Helical" evidence="3">
    <location>
        <begin position="188"/>
        <end position="205"/>
    </location>
</feature>
<comment type="caution">
    <text evidence="4">The sequence shown here is derived from an EMBL/GenBank/DDBJ whole genome shotgun (WGS) entry which is preliminary data.</text>
</comment>
<dbReference type="Proteomes" id="UP000295645">
    <property type="component" value="Unassembled WGS sequence"/>
</dbReference>
<evidence type="ECO:0000256" key="1">
    <source>
        <dbReference type="ARBA" id="ARBA00022737"/>
    </source>
</evidence>
<evidence type="ECO:0000313" key="5">
    <source>
        <dbReference type="Proteomes" id="UP000295645"/>
    </source>
</evidence>
<dbReference type="AlphaFoldDB" id="A0A4R3YRA1"/>
<dbReference type="RefSeq" id="WP_343136950.1">
    <property type="nucleotide sequence ID" value="NZ_SMCS01000003.1"/>
</dbReference>
<feature type="transmembrane region" description="Helical" evidence="3">
    <location>
        <begin position="211"/>
        <end position="227"/>
    </location>
</feature>
<feature type="transmembrane region" description="Helical" evidence="3">
    <location>
        <begin position="408"/>
        <end position="432"/>
    </location>
</feature>
<feature type="transmembrane region" description="Helical" evidence="3">
    <location>
        <begin position="247"/>
        <end position="267"/>
    </location>
</feature>
<name>A0A4R3YRA1_9GAMM</name>
<gene>
    <name evidence="4" type="ORF">EC912_103444</name>
</gene>
<feature type="transmembrane region" description="Helical" evidence="3">
    <location>
        <begin position="132"/>
        <end position="154"/>
    </location>
</feature>
<proteinExistence type="predicted"/>
<sequence length="651" mass="71274">MTRTWPIALRAWLLLACMVTLTVAVYAPGLGGGFVFDDFPNIVDNDGVKPPDASIASLVRSAMSSPSSEFKRPLASLSFAANYLSTGMDPFWMKATNVVIHLANGLLVFLLMRVLIRVSARSNKLTTTHGDITSAIIAGAWLLLPINLTAVLYVVQRMESLANLFVLLGLLGYALARERMQSKDTRVAAVVAAASVIVPTLLGALAKETAIMLPLYALLVEVILFRSKTSAGGIDDSSHSPRQDLRVWAFFGVVLALPMIGGLAWLMPGLLRPSGWSTRDFTMSTRLLSEARVVVDYIGWTLLPTPGALSFYHDDFVVSRSLFSPWTTAFCIVVLIGLVWIATAIRHKHPLISLGIALYLGSHLLTGTILPLELIYEHRNYFASMGLLLACIPLLTAPDSAVANRFLVARYAALAGLIVLWTAVTAITSHAWGDPLRLAEELGGRAPKSPRAQYELGRTYIIYSHYDPTSPFTNMAYAPLEHAALLPGSTILPEQALIFMNARMHRPIEDAWWDSLIRKLGTNKIGVQDESSLSSLTLCSRKQECDLPKQRMVDAFLAALSQGTPSGRLMAIYGDYAWNVLEDKDLGLRMTQSASKALPGESAYRIALIRMLVVQGRYAEAREQIATLEHQNVAGSLDSEIEQLRALPQMR</sequence>